<keyword evidence="8" id="KW-0808">Transferase</keyword>
<organism evidence="16 17">
    <name type="scientific">Tilletiopsis washingtonensis</name>
    <dbReference type="NCBI Taxonomy" id="58919"/>
    <lineage>
        <taxon>Eukaryota</taxon>
        <taxon>Fungi</taxon>
        <taxon>Dikarya</taxon>
        <taxon>Basidiomycota</taxon>
        <taxon>Ustilaginomycotina</taxon>
        <taxon>Exobasidiomycetes</taxon>
        <taxon>Entylomatales</taxon>
        <taxon>Entylomatales incertae sedis</taxon>
        <taxon>Tilletiopsis</taxon>
    </lineage>
</organism>
<dbReference type="AlphaFoldDB" id="A0A316ZHM0"/>
<dbReference type="InterPro" id="IPR025993">
    <property type="entry name" value="Ceramide_glucosylTrfase"/>
</dbReference>
<evidence type="ECO:0000313" key="17">
    <source>
        <dbReference type="Proteomes" id="UP000245946"/>
    </source>
</evidence>
<evidence type="ECO:0000256" key="12">
    <source>
        <dbReference type="ARBA" id="ARBA00031017"/>
    </source>
</evidence>
<comment type="subcellular location">
    <subcellularLocation>
        <location evidence="1">Membrane</location>
        <topology evidence="1">Multi-pass membrane protein</topology>
    </subcellularLocation>
</comment>
<dbReference type="STRING" id="58919.A0A316ZHM0"/>
<evidence type="ECO:0000256" key="13">
    <source>
        <dbReference type="ARBA" id="ARBA00031543"/>
    </source>
</evidence>
<name>A0A316ZHM0_9BASI</name>
<dbReference type="RefSeq" id="XP_025601045.1">
    <property type="nucleotide sequence ID" value="XM_025741421.1"/>
</dbReference>
<sequence>MAAAASAADAASALPPLPSLLAALALAWYAAIWCISLLGLHTARRLYSPPIPASPLSSLADDVQRAAANGTPAQTCGASASPSAPGVSILRPLAGLDHNLLGNLCAAFEQRYPRDSFEIILSVRDEHDQALAVARDVAARYPEVKSRIVVGDETAGVNPKINNLVVPYSLAAFDILWVLDAQCSLSPTALGRAVDALVRSPPAVPSPRFLRRLPLFGGATYARGSTARVGLVHHVPLAVSPSANLGSQVERAFLSTNHAKMYLAINTLSVDSCVMGKSNLFCKSDLARVPDAFFGVDEQGTSGEAGAIGSSAFAATASTEGVASGAARPLARFSIYLAEDNMLALSLMRPPLGLHHALAPGDAVHTSVGGISSLRAYASRRMRWIRVRKRMVLAATLLEPITESIVAGLLAAWGLRRLVLAPRELGGTAEACALAAFLAAHHVLWYNVDYGVMLALRAGTPLPPSERGVFRIAYAVRELLALPIWVGAMCGNTVTWREQRFRILPSGRAAHAEPAARWRRGGYERIRGEEDERAA</sequence>
<evidence type="ECO:0000256" key="1">
    <source>
        <dbReference type="ARBA" id="ARBA00004141"/>
    </source>
</evidence>
<gene>
    <name evidence="16" type="ORF">FA09DRAFT_327494</name>
</gene>
<feature type="transmembrane region" description="Helical" evidence="15">
    <location>
        <begin position="20"/>
        <end position="40"/>
    </location>
</feature>
<evidence type="ECO:0000256" key="9">
    <source>
        <dbReference type="ARBA" id="ARBA00022692"/>
    </source>
</evidence>
<feature type="transmembrane region" description="Helical" evidence="15">
    <location>
        <begin position="391"/>
        <end position="415"/>
    </location>
</feature>
<dbReference type="Proteomes" id="UP000245946">
    <property type="component" value="Unassembled WGS sequence"/>
</dbReference>
<dbReference type="Pfam" id="PF13506">
    <property type="entry name" value="Glyco_transf_21"/>
    <property type="match status" value="1"/>
</dbReference>
<dbReference type="EMBL" id="KZ819284">
    <property type="protein sequence ID" value="PWO00767.1"/>
    <property type="molecule type" value="Genomic_DNA"/>
</dbReference>
<evidence type="ECO:0000256" key="14">
    <source>
        <dbReference type="ARBA" id="ARBA00032575"/>
    </source>
</evidence>
<keyword evidence="11 15" id="KW-0472">Membrane</keyword>
<reference evidence="16 17" key="1">
    <citation type="journal article" date="2018" name="Mol. Biol. Evol.">
        <title>Broad Genomic Sampling Reveals a Smut Pathogenic Ancestry of the Fungal Clade Ustilaginomycotina.</title>
        <authorList>
            <person name="Kijpornyongpan T."/>
            <person name="Mondo S.J."/>
            <person name="Barry K."/>
            <person name="Sandor L."/>
            <person name="Lee J."/>
            <person name="Lipzen A."/>
            <person name="Pangilinan J."/>
            <person name="LaButti K."/>
            <person name="Hainaut M."/>
            <person name="Henrissat B."/>
            <person name="Grigoriev I.V."/>
            <person name="Spatafora J.W."/>
            <person name="Aime M.C."/>
        </authorList>
    </citation>
    <scope>NUCLEOTIDE SEQUENCE [LARGE SCALE GENOMIC DNA]</scope>
    <source>
        <strain evidence="16 17">MCA 4186</strain>
    </source>
</reference>
<dbReference type="GO" id="GO:0006679">
    <property type="term" value="P:glucosylceramide biosynthetic process"/>
    <property type="evidence" value="ECO:0007669"/>
    <property type="project" value="TreeGrafter"/>
</dbReference>
<dbReference type="InterPro" id="IPR029044">
    <property type="entry name" value="Nucleotide-diphossugar_trans"/>
</dbReference>
<dbReference type="GO" id="GO:0008120">
    <property type="term" value="F:ceramide glucosyltransferase activity"/>
    <property type="evidence" value="ECO:0007669"/>
    <property type="project" value="UniProtKB-EC"/>
</dbReference>
<dbReference type="UniPathway" id="UPA00222"/>
<evidence type="ECO:0000256" key="11">
    <source>
        <dbReference type="ARBA" id="ARBA00023136"/>
    </source>
</evidence>
<accession>A0A316ZHM0</accession>
<dbReference type="PANTHER" id="PTHR12726">
    <property type="entry name" value="CERAMIDE GLUCOSYLTRANSFERASE"/>
    <property type="match status" value="1"/>
</dbReference>
<dbReference type="PANTHER" id="PTHR12726:SF0">
    <property type="entry name" value="CERAMIDE GLUCOSYLTRANSFERASE"/>
    <property type="match status" value="1"/>
</dbReference>
<dbReference type="GO" id="GO:0016020">
    <property type="term" value="C:membrane"/>
    <property type="evidence" value="ECO:0007669"/>
    <property type="project" value="UniProtKB-SubCell"/>
</dbReference>
<keyword evidence="9 15" id="KW-0812">Transmembrane</keyword>
<evidence type="ECO:0000256" key="3">
    <source>
        <dbReference type="ARBA" id="ARBA00004991"/>
    </source>
</evidence>
<evidence type="ECO:0000256" key="4">
    <source>
        <dbReference type="ARBA" id="ARBA00006739"/>
    </source>
</evidence>
<dbReference type="Pfam" id="PF13641">
    <property type="entry name" value="Glyco_tranf_2_3"/>
    <property type="match status" value="1"/>
</dbReference>
<protein>
    <recommendedName>
        <fullName evidence="6">Ceramide glucosyltransferase</fullName>
        <ecNumber evidence="5">2.4.1.80</ecNumber>
    </recommendedName>
    <alternativeName>
        <fullName evidence="13">Glucosylceramide synthase</fullName>
    </alternativeName>
    <alternativeName>
        <fullName evidence="14">UDP-glucose ceramide glucosyltransferase</fullName>
    </alternativeName>
    <alternativeName>
        <fullName evidence="12">UDP-glucose:N-acylsphingosine D-glucosyltransferase</fullName>
    </alternativeName>
</protein>
<evidence type="ECO:0000256" key="10">
    <source>
        <dbReference type="ARBA" id="ARBA00022989"/>
    </source>
</evidence>
<evidence type="ECO:0000256" key="8">
    <source>
        <dbReference type="ARBA" id="ARBA00022679"/>
    </source>
</evidence>
<proteinExistence type="inferred from homology"/>
<evidence type="ECO:0000256" key="6">
    <source>
        <dbReference type="ARBA" id="ARBA00019988"/>
    </source>
</evidence>
<keyword evidence="10 15" id="KW-1133">Transmembrane helix</keyword>
<dbReference type="OrthoDB" id="1483400at2759"/>
<evidence type="ECO:0000256" key="5">
    <source>
        <dbReference type="ARBA" id="ARBA00012699"/>
    </source>
</evidence>
<evidence type="ECO:0000256" key="2">
    <source>
        <dbReference type="ARBA" id="ARBA00004760"/>
    </source>
</evidence>
<evidence type="ECO:0000256" key="15">
    <source>
        <dbReference type="SAM" id="Phobius"/>
    </source>
</evidence>
<dbReference type="EC" id="2.4.1.80" evidence="5"/>
<comment type="similarity">
    <text evidence="4">Belongs to the glycosyltransferase 2 family.</text>
</comment>
<dbReference type="SUPFAM" id="SSF53448">
    <property type="entry name" value="Nucleotide-diphospho-sugar transferases"/>
    <property type="match status" value="1"/>
</dbReference>
<dbReference type="GeneID" id="37268965"/>
<evidence type="ECO:0000313" key="16">
    <source>
        <dbReference type="EMBL" id="PWO00767.1"/>
    </source>
</evidence>
<keyword evidence="17" id="KW-1185">Reference proteome</keyword>
<comment type="pathway">
    <text evidence="2">Lipid metabolism; sphingolipid metabolism.</text>
</comment>
<comment type="pathway">
    <text evidence="3">Sphingolipid metabolism.</text>
</comment>
<keyword evidence="7" id="KW-0328">Glycosyltransferase</keyword>
<evidence type="ECO:0000256" key="7">
    <source>
        <dbReference type="ARBA" id="ARBA00022676"/>
    </source>
</evidence>